<dbReference type="EC" id="2.1.-.-" evidence="5"/>
<evidence type="ECO:0000313" key="6">
    <source>
        <dbReference type="Proteomes" id="UP000738431"/>
    </source>
</evidence>
<reference evidence="5 6" key="1">
    <citation type="submission" date="2021-08" db="EMBL/GenBank/DDBJ databases">
        <authorList>
            <person name="Zhang D."/>
            <person name="Zhang A."/>
            <person name="Wang L."/>
        </authorList>
    </citation>
    <scope>NUCLEOTIDE SEQUENCE [LARGE SCALE GENOMIC DNA]</scope>
    <source>
        <strain evidence="5 6">WL0086</strain>
    </source>
</reference>
<dbReference type="PANTHER" id="PTHR44942:SF4">
    <property type="entry name" value="METHYLTRANSFERASE TYPE 11 DOMAIN-CONTAINING PROTEIN"/>
    <property type="match status" value="1"/>
</dbReference>
<sequence length="249" mass="27429">MARNDHFSAFAATYASYRPTYPAALFAWLADQAPATYGAWDCATGTGQAALSLAEHFAHVFASDVGIGMIEHAVPHPRISYHLAPAEEPPPSITDLDLITVAQALHWFDRDTFFAACEQRLRPGGILAYWGYLLPSITPAVDAVVRHYHDIAVGPHWPPDRGPLLDGYAQIAPPNMERLTAPPFAMTATWTLDQLIGQLDSWSATHRARQATGNDPLAPIVPELRAAWAEAPQRPITWPLPFHAFRKPR</sequence>
<proteinExistence type="inferred from homology"/>
<comment type="similarity">
    <text evidence="1">Belongs to the methyltransferase superfamily.</text>
</comment>
<evidence type="ECO:0000259" key="4">
    <source>
        <dbReference type="Pfam" id="PF08241"/>
    </source>
</evidence>
<name>A0ABZ1CF56_9BACT</name>
<accession>A0ABZ1CF56</accession>
<dbReference type="EMBL" id="CP139781">
    <property type="protein sequence ID" value="WRQ89229.1"/>
    <property type="molecule type" value="Genomic_DNA"/>
</dbReference>
<keyword evidence="3 5" id="KW-0808">Transferase</keyword>
<evidence type="ECO:0000256" key="3">
    <source>
        <dbReference type="ARBA" id="ARBA00022679"/>
    </source>
</evidence>
<dbReference type="Proteomes" id="UP000738431">
    <property type="component" value="Chromosome"/>
</dbReference>
<organism evidence="5 6">
    <name type="scientific">Actomonas aquatica</name>
    <dbReference type="NCBI Taxonomy" id="2866162"/>
    <lineage>
        <taxon>Bacteria</taxon>
        <taxon>Pseudomonadati</taxon>
        <taxon>Verrucomicrobiota</taxon>
        <taxon>Opitutia</taxon>
        <taxon>Opitutales</taxon>
        <taxon>Opitutaceae</taxon>
        <taxon>Actomonas</taxon>
    </lineage>
</organism>
<dbReference type="GO" id="GO:0008168">
    <property type="term" value="F:methyltransferase activity"/>
    <property type="evidence" value="ECO:0007669"/>
    <property type="project" value="UniProtKB-KW"/>
</dbReference>
<dbReference type="CDD" id="cd02440">
    <property type="entry name" value="AdoMet_MTases"/>
    <property type="match status" value="1"/>
</dbReference>
<dbReference type="PANTHER" id="PTHR44942">
    <property type="entry name" value="METHYLTRANSF_11 DOMAIN-CONTAINING PROTEIN"/>
    <property type="match status" value="1"/>
</dbReference>
<evidence type="ECO:0000256" key="1">
    <source>
        <dbReference type="ARBA" id="ARBA00008361"/>
    </source>
</evidence>
<keyword evidence="6" id="KW-1185">Reference proteome</keyword>
<protein>
    <submittedName>
        <fullName evidence="5">Class I SAM-dependent methyltransferase</fullName>
        <ecNumber evidence="5">2.1.-.-</ecNumber>
    </submittedName>
</protein>
<dbReference type="RefSeq" id="WP_221031096.1">
    <property type="nucleotide sequence ID" value="NZ_CP139781.1"/>
</dbReference>
<dbReference type="GO" id="GO:0032259">
    <property type="term" value="P:methylation"/>
    <property type="evidence" value="ECO:0007669"/>
    <property type="project" value="UniProtKB-KW"/>
</dbReference>
<dbReference type="InterPro" id="IPR029063">
    <property type="entry name" value="SAM-dependent_MTases_sf"/>
</dbReference>
<dbReference type="InterPro" id="IPR013216">
    <property type="entry name" value="Methyltransf_11"/>
</dbReference>
<dbReference type="SUPFAM" id="SSF53335">
    <property type="entry name" value="S-adenosyl-L-methionine-dependent methyltransferases"/>
    <property type="match status" value="1"/>
</dbReference>
<evidence type="ECO:0000256" key="2">
    <source>
        <dbReference type="ARBA" id="ARBA00022603"/>
    </source>
</evidence>
<keyword evidence="2 5" id="KW-0489">Methyltransferase</keyword>
<feature type="domain" description="Methyltransferase type 11" evidence="4">
    <location>
        <begin position="41"/>
        <end position="128"/>
    </location>
</feature>
<dbReference type="Gene3D" id="3.40.50.150">
    <property type="entry name" value="Vaccinia Virus protein VP39"/>
    <property type="match status" value="1"/>
</dbReference>
<dbReference type="Pfam" id="PF08241">
    <property type="entry name" value="Methyltransf_11"/>
    <property type="match status" value="1"/>
</dbReference>
<gene>
    <name evidence="5" type="ORF">K1X11_007400</name>
</gene>
<evidence type="ECO:0000313" key="5">
    <source>
        <dbReference type="EMBL" id="WRQ89229.1"/>
    </source>
</evidence>
<reference evidence="5 6" key="2">
    <citation type="submission" date="2023-12" db="EMBL/GenBank/DDBJ databases">
        <title>Description of an unclassified Opitutus bacterium of Verrucomicrobiota.</title>
        <authorList>
            <person name="Zhang D.-F."/>
        </authorList>
    </citation>
    <scope>NUCLEOTIDE SEQUENCE [LARGE SCALE GENOMIC DNA]</scope>
    <source>
        <strain evidence="5 6">WL0086</strain>
    </source>
</reference>
<dbReference type="InterPro" id="IPR051052">
    <property type="entry name" value="Diverse_substrate_MTase"/>
</dbReference>